<dbReference type="CDD" id="cd01949">
    <property type="entry name" value="GGDEF"/>
    <property type="match status" value="1"/>
</dbReference>
<dbReference type="InterPro" id="IPR029016">
    <property type="entry name" value="GAF-like_dom_sf"/>
</dbReference>
<dbReference type="Pfam" id="PF00990">
    <property type="entry name" value="GGDEF"/>
    <property type="match status" value="1"/>
</dbReference>
<dbReference type="PANTHER" id="PTHR33121">
    <property type="entry name" value="CYCLIC DI-GMP PHOSPHODIESTERASE PDEF"/>
    <property type="match status" value="1"/>
</dbReference>
<dbReference type="PANTHER" id="PTHR33121:SF79">
    <property type="entry name" value="CYCLIC DI-GMP PHOSPHODIESTERASE PDED-RELATED"/>
    <property type="match status" value="1"/>
</dbReference>
<dbReference type="RefSeq" id="WP_072760153.1">
    <property type="nucleotide sequence ID" value="NZ_FRDJ01000009.1"/>
</dbReference>
<keyword evidence="1" id="KW-0812">Transmembrane</keyword>
<dbReference type="Gene3D" id="3.30.450.40">
    <property type="match status" value="1"/>
</dbReference>
<feature type="transmembrane region" description="Helical" evidence="1">
    <location>
        <begin position="6"/>
        <end position="22"/>
    </location>
</feature>
<evidence type="ECO:0000256" key="1">
    <source>
        <dbReference type="SAM" id="Phobius"/>
    </source>
</evidence>
<dbReference type="SMART" id="SM00267">
    <property type="entry name" value="GGDEF"/>
    <property type="match status" value="1"/>
</dbReference>
<dbReference type="PROSITE" id="PS50887">
    <property type="entry name" value="GGDEF"/>
    <property type="match status" value="1"/>
</dbReference>
<dbReference type="EMBL" id="FRDJ01000009">
    <property type="protein sequence ID" value="SHN65744.1"/>
    <property type="molecule type" value="Genomic_DNA"/>
</dbReference>
<feature type="domain" description="GGDEF" evidence="2">
    <location>
        <begin position="426"/>
        <end position="549"/>
    </location>
</feature>
<dbReference type="GO" id="GO:0071111">
    <property type="term" value="F:cyclic-guanylate-specific phosphodiesterase activity"/>
    <property type="evidence" value="ECO:0007669"/>
    <property type="project" value="InterPro"/>
</dbReference>
<keyword evidence="1" id="KW-1133">Transmembrane helix</keyword>
<evidence type="ECO:0000313" key="4">
    <source>
        <dbReference type="Proteomes" id="UP000184207"/>
    </source>
</evidence>
<accession>A0A1M7T4X1</accession>
<name>A0A1M7T4X1_FERGO</name>
<sequence length="549" mass="62517">MSKKELFFVISLFLIGGLFFFLSRPLIVSYDLRLLILGFLIMVFAQYVQIPIAGVIFNMKAFAALFLLLFLSPETTALLSIGSILVQRKINLKSFVLRSSFELAQYGLATFLFKLSSTDYYRIPLFSISYFSLNSILTVIYVKSFAKVSVKKFFRVTAVVFLLGIYSSAILTTAYLFLESKFTNLSFTLLLYAGFLIQLYYTVNAQVWYQELQYEKEQISRETENLLKMPKILESFGTEDVDTILSKLLEVTCKMTGFSVSLMSLFDNRTGKVVRISKYGITDEDFAIIKQKQPDIKDTILLMQSRFDIGGAFFIPKGSLALDEEYTFKPLDYAKLDAENAWDPDDLFLVPIVYSNRIIGYISFDKPSNKLRPTKREVELAKFFAWQILQILKDSHYSILFTSPYGKEISLSSLMEEISKAIMSNRSFTLVYLDIDSFEKINLEKGFRFGDELIRHVQHTLEQEVKTFGVYSHLGDEFMVLLWTKSKSDGMLVAEKVVESVKERYPGITFTGAIVKYPADATDLNGILSKIRTALIAGKKSGGGRIVNI</sequence>
<feature type="transmembrane region" description="Helical" evidence="1">
    <location>
        <begin position="184"/>
        <end position="203"/>
    </location>
</feature>
<dbReference type="Gene3D" id="3.30.70.270">
    <property type="match status" value="1"/>
</dbReference>
<dbReference type="SUPFAM" id="SSF55781">
    <property type="entry name" value="GAF domain-like"/>
    <property type="match status" value="1"/>
</dbReference>
<keyword evidence="4" id="KW-1185">Reference proteome</keyword>
<dbReference type="InterPro" id="IPR050706">
    <property type="entry name" value="Cyclic-di-GMP_PDE-like"/>
</dbReference>
<proteinExistence type="predicted"/>
<organism evidence="3 4">
    <name type="scientific">Fervidobacterium gondwanense DSM 13020</name>
    <dbReference type="NCBI Taxonomy" id="1121883"/>
    <lineage>
        <taxon>Bacteria</taxon>
        <taxon>Thermotogati</taxon>
        <taxon>Thermotogota</taxon>
        <taxon>Thermotogae</taxon>
        <taxon>Thermotogales</taxon>
        <taxon>Fervidobacteriaceae</taxon>
        <taxon>Fervidobacterium</taxon>
    </lineage>
</organism>
<dbReference type="STRING" id="1121883.SAMN02745226_01535"/>
<dbReference type="Proteomes" id="UP000184207">
    <property type="component" value="Unassembled WGS sequence"/>
</dbReference>
<dbReference type="OrthoDB" id="48290at2"/>
<feature type="transmembrane region" description="Helical" evidence="1">
    <location>
        <begin position="154"/>
        <end position="178"/>
    </location>
</feature>
<dbReference type="SUPFAM" id="SSF55073">
    <property type="entry name" value="Nucleotide cyclase"/>
    <property type="match status" value="1"/>
</dbReference>
<dbReference type="InterPro" id="IPR029787">
    <property type="entry name" value="Nucleotide_cyclase"/>
</dbReference>
<feature type="transmembrane region" description="Helical" evidence="1">
    <location>
        <begin position="63"/>
        <end position="86"/>
    </location>
</feature>
<keyword evidence="1" id="KW-0472">Membrane</keyword>
<dbReference type="NCBIfam" id="TIGR00254">
    <property type="entry name" value="GGDEF"/>
    <property type="match status" value="1"/>
</dbReference>
<evidence type="ECO:0000259" key="2">
    <source>
        <dbReference type="PROSITE" id="PS50887"/>
    </source>
</evidence>
<dbReference type="InterPro" id="IPR043128">
    <property type="entry name" value="Rev_trsase/Diguanyl_cyclase"/>
</dbReference>
<evidence type="ECO:0000313" key="3">
    <source>
        <dbReference type="EMBL" id="SHN65744.1"/>
    </source>
</evidence>
<reference evidence="4" key="1">
    <citation type="submission" date="2016-12" db="EMBL/GenBank/DDBJ databases">
        <authorList>
            <person name="Varghese N."/>
            <person name="Submissions S."/>
        </authorList>
    </citation>
    <scope>NUCLEOTIDE SEQUENCE [LARGE SCALE GENOMIC DNA]</scope>
    <source>
        <strain evidence="4">DSM 13020</strain>
    </source>
</reference>
<protein>
    <submittedName>
        <fullName evidence="3">Diguanylate cyclase (GGDEF) domain-containing protein</fullName>
    </submittedName>
</protein>
<dbReference type="AlphaFoldDB" id="A0A1M7T4X1"/>
<feature type="transmembrane region" description="Helical" evidence="1">
    <location>
        <begin position="34"/>
        <end position="57"/>
    </location>
</feature>
<feature type="transmembrane region" description="Helical" evidence="1">
    <location>
        <begin position="121"/>
        <end position="142"/>
    </location>
</feature>
<dbReference type="InterPro" id="IPR000160">
    <property type="entry name" value="GGDEF_dom"/>
</dbReference>
<gene>
    <name evidence="3" type="ORF">SAMN02745226_01535</name>
</gene>